<reference evidence="1 2" key="1">
    <citation type="submission" date="2019-09" db="EMBL/GenBank/DDBJ databases">
        <authorList>
            <person name="Chandra G."/>
            <person name="Truman W A."/>
        </authorList>
    </citation>
    <scope>NUCLEOTIDE SEQUENCE [LARGE SCALE GENOMIC DNA]</scope>
    <source>
        <strain evidence="1">PS710</strain>
    </source>
</reference>
<dbReference type="Pfam" id="PF19929">
    <property type="entry name" value="DUF6392"/>
    <property type="match status" value="1"/>
</dbReference>
<gene>
    <name evidence="1" type="ORF">PS710_03539</name>
</gene>
<protein>
    <recommendedName>
        <fullName evidence="3">Pyocin immunity protein</fullName>
    </recommendedName>
</protein>
<dbReference type="EMBL" id="CABVHW010000011">
    <property type="protein sequence ID" value="VVO12154.1"/>
    <property type="molecule type" value="Genomic_DNA"/>
</dbReference>
<dbReference type="RefSeq" id="WP_150765611.1">
    <property type="nucleotide sequence ID" value="NZ_CABVHW010000011.1"/>
</dbReference>
<sequence>MNATTIEHWIKKIGQTYEALIAEGSIPDKPLNELYPGRDWLAILPAPGLELSFWAETKRFEKLFITFLEGMPGVSVYKGGLPEPYTSEMTQSDARAIFGEPLESRGPIKMPQPMGQTGGWESYQLDPVRHPNIKVVFQYTTSMQVDVLVFTLIEKDHD</sequence>
<proteinExistence type="predicted"/>
<dbReference type="AlphaFoldDB" id="A0A5E7DUJ0"/>
<evidence type="ECO:0008006" key="3">
    <source>
        <dbReference type="Google" id="ProtNLM"/>
    </source>
</evidence>
<accession>A0A5E7DUJ0</accession>
<dbReference type="Proteomes" id="UP000381093">
    <property type="component" value="Unassembled WGS sequence"/>
</dbReference>
<name>A0A5E7DUJ0_PSEFL</name>
<evidence type="ECO:0000313" key="1">
    <source>
        <dbReference type="EMBL" id="VVO12154.1"/>
    </source>
</evidence>
<organism evidence="1 2">
    <name type="scientific">Pseudomonas fluorescens</name>
    <dbReference type="NCBI Taxonomy" id="294"/>
    <lineage>
        <taxon>Bacteria</taxon>
        <taxon>Pseudomonadati</taxon>
        <taxon>Pseudomonadota</taxon>
        <taxon>Gammaproteobacteria</taxon>
        <taxon>Pseudomonadales</taxon>
        <taxon>Pseudomonadaceae</taxon>
        <taxon>Pseudomonas</taxon>
    </lineage>
</organism>
<dbReference type="InterPro" id="IPR045657">
    <property type="entry name" value="DUF6392"/>
</dbReference>
<evidence type="ECO:0000313" key="2">
    <source>
        <dbReference type="Proteomes" id="UP000381093"/>
    </source>
</evidence>